<dbReference type="Gene3D" id="3.30.420.10">
    <property type="entry name" value="Ribonuclease H-like superfamily/Ribonuclease H"/>
    <property type="match status" value="1"/>
</dbReference>
<sequence>MRRSHLRSGDQRCRSWAILLVKASRTKPEWDLASADQDVAGSNASALRAGPIGPRPASDAAASRGARSVRVAGIGVDENVEISPLQEADFVWPTKTEVRTSVKEYFGGVIPVEENAENAPPAGVHWDIADELYRDERDRIWVPPGATNLQTRLCAVAHAGAAIHRGVAATLKHLNDVFIWDGMGESVRNFVDGCLHCMRVDGTKVPRPFGGAVHATKPNEVIHFDYLSMPASSNEVCYVLVLKDDMNGFPLQEHADRVAAAKTGSSTQLVTAYSPWANGTVEVVNRLVRRCIKAILSEQRLAISQWPEVLPVVQMALNHLPADRLGGEAPVTVFTALPAQTPVGALVHPRTQELVSLDWVAQKQKDHLVEIQEALANMHKKLTETSEKKREQALLSRANKLAIQWKDPRRVVKILNDYTFEVQNMVEPFDIQVVHASRMKLYAEAGREVTEDLVQHIIHGEGGHLVERFIECRFGPELRAWEIKVKWFGLDELEASWEPVRIMLKASQGLWKSSTRNTRPIR</sequence>
<dbReference type="Gene3D" id="1.10.340.70">
    <property type="match status" value="1"/>
</dbReference>
<keyword evidence="5" id="KW-1185">Reference proteome</keyword>
<protein>
    <submittedName>
        <fullName evidence="4">Unnamed protein product</fullName>
    </submittedName>
</protein>
<name>A0A9W6X5P4_9STRA</name>
<dbReference type="EMBL" id="BSXT01000666">
    <property type="protein sequence ID" value="GMF32060.1"/>
    <property type="molecule type" value="Genomic_DNA"/>
</dbReference>
<evidence type="ECO:0000259" key="3">
    <source>
        <dbReference type="PROSITE" id="PS50994"/>
    </source>
</evidence>
<dbReference type="PANTHER" id="PTHR37984:SF5">
    <property type="entry name" value="PROTEIN NYNRIN-LIKE"/>
    <property type="match status" value="1"/>
</dbReference>
<dbReference type="OrthoDB" id="78677at2759"/>
<dbReference type="InterPro" id="IPR001584">
    <property type="entry name" value="Integrase_cat-core"/>
</dbReference>
<dbReference type="Pfam" id="PF17921">
    <property type="entry name" value="Integrase_H2C2"/>
    <property type="match status" value="1"/>
</dbReference>
<evidence type="ECO:0000313" key="5">
    <source>
        <dbReference type="Proteomes" id="UP001165121"/>
    </source>
</evidence>
<feature type="domain" description="Chromo" evidence="2">
    <location>
        <begin position="464"/>
        <end position="499"/>
    </location>
</feature>
<dbReference type="GO" id="GO:0003676">
    <property type="term" value="F:nucleic acid binding"/>
    <property type="evidence" value="ECO:0007669"/>
    <property type="project" value="InterPro"/>
</dbReference>
<comment type="caution">
    <text evidence="4">The sequence shown here is derived from an EMBL/GenBank/DDBJ whole genome shotgun (WGS) entry which is preliminary data.</text>
</comment>
<dbReference type="InterPro" id="IPR050951">
    <property type="entry name" value="Retrovirus_Pol_polyprotein"/>
</dbReference>
<gene>
    <name evidence="4" type="ORF">Pfra01_000752600</name>
</gene>
<dbReference type="InterPro" id="IPR016197">
    <property type="entry name" value="Chromo-like_dom_sf"/>
</dbReference>
<accession>A0A9W6X5P4</accession>
<reference evidence="4" key="1">
    <citation type="submission" date="2023-04" db="EMBL/GenBank/DDBJ databases">
        <title>Phytophthora fragariaefolia NBRC 109709.</title>
        <authorList>
            <person name="Ichikawa N."/>
            <person name="Sato H."/>
            <person name="Tonouchi N."/>
        </authorList>
    </citation>
    <scope>NUCLEOTIDE SEQUENCE</scope>
    <source>
        <strain evidence="4">NBRC 109709</strain>
    </source>
</reference>
<dbReference type="AlphaFoldDB" id="A0A9W6X5P4"/>
<dbReference type="SUPFAM" id="SSF54160">
    <property type="entry name" value="Chromo domain-like"/>
    <property type="match status" value="1"/>
</dbReference>
<feature type="compositionally biased region" description="Low complexity" evidence="1">
    <location>
        <begin position="55"/>
        <end position="64"/>
    </location>
</feature>
<dbReference type="PANTHER" id="PTHR37984">
    <property type="entry name" value="PROTEIN CBG26694"/>
    <property type="match status" value="1"/>
</dbReference>
<dbReference type="GO" id="GO:0015074">
    <property type="term" value="P:DNA integration"/>
    <property type="evidence" value="ECO:0007669"/>
    <property type="project" value="InterPro"/>
</dbReference>
<dbReference type="PROSITE" id="PS50013">
    <property type="entry name" value="CHROMO_2"/>
    <property type="match status" value="1"/>
</dbReference>
<dbReference type="InterPro" id="IPR000953">
    <property type="entry name" value="Chromo/chromo_shadow_dom"/>
</dbReference>
<dbReference type="InterPro" id="IPR036397">
    <property type="entry name" value="RNaseH_sf"/>
</dbReference>
<dbReference type="PROSITE" id="PS50994">
    <property type="entry name" value="INTEGRASE"/>
    <property type="match status" value="1"/>
</dbReference>
<organism evidence="4 5">
    <name type="scientific">Phytophthora fragariaefolia</name>
    <dbReference type="NCBI Taxonomy" id="1490495"/>
    <lineage>
        <taxon>Eukaryota</taxon>
        <taxon>Sar</taxon>
        <taxon>Stramenopiles</taxon>
        <taxon>Oomycota</taxon>
        <taxon>Peronosporomycetes</taxon>
        <taxon>Peronosporales</taxon>
        <taxon>Peronosporaceae</taxon>
        <taxon>Phytophthora</taxon>
    </lineage>
</organism>
<dbReference type="SUPFAM" id="SSF53098">
    <property type="entry name" value="Ribonuclease H-like"/>
    <property type="match status" value="1"/>
</dbReference>
<feature type="region of interest" description="Disordered" evidence="1">
    <location>
        <begin position="45"/>
        <end position="64"/>
    </location>
</feature>
<feature type="domain" description="Integrase catalytic" evidence="3">
    <location>
        <begin position="241"/>
        <end position="338"/>
    </location>
</feature>
<dbReference type="Proteomes" id="UP001165121">
    <property type="component" value="Unassembled WGS sequence"/>
</dbReference>
<dbReference type="InterPro" id="IPR012337">
    <property type="entry name" value="RNaseH-like_sf"/>
</dbReference>
<proteinExistence type="predicted"/>
<evidence type="ECO:0000313" key="4">
    <source>
        <dbReference type="EMBL" id="GMF32060.1"/>
    </source>
</evidence>
<evidence type="ECO:0000256" key="1">
    <source>
        <dbReference type="SAM" id="MobiDB-lite"/>
    </source>
</evidence>
<dbReference type="InterPro" id="IPR041588">
    <property type="entry name" value="Integrase_H2C2"/>
</dbReference>
<evidence type="ECO:0000259" key="2">
    <source>
        <dbReference type="PROSITE" id="PS50013"/>
    </source>
</evidence>